<evidence type="ECO:0000313" key="3">
    <source>
        <dbReference type="Proteomes" id="UP000683360"/>
    </source>
</evidence>
<dbReference type="EMBL" id="CAJPWZ010001993">
    <property type="protein sequence ID" value="CAG2228316.1"/>
    <property type="molecule type" value="Genomic_DNA"/>
</dbReference>
<name>A0A8S3TCK1_MYTED</name>
<feature type="compositionally biased region" description="Basic and acidic residues" evidence="1">
    <location>
        <begin position="51"/>
        <end position="67"/>
    </location>
</feature>
<dbReference type="AlphaFoldDB" id="A0A8S3TCK1"/>
<reference evidence="2" key="1">
    <citation type="submission" date="2021-03" db="EMBL/GenBank/DDBJ databases">
        <authorList>
            <person name="Bekaert M."/>
        </authorList>
    </citation>
    <scope>NUCLEOTIDE SEQUENCE</scope>
</reference>
<accession>A0A8S3TCK1</accession>
<evidence type="ECO:0000313" key="2">
    <source>
        <dbReference type="EMBL" id="CAG2228316.1"/>
    </source>
</evidence>
<feature type="region of interest" description="Disordered" evidence="1">
    <location>
        <begin position="46"/>
        <end position="88"/>
    </location>
</feature>
<proteinExistence type="predicted"/>
<dbReference type="Proteomes" id="UP000683360">
    <property type="component" value="Unassembled WGS sequence"/>
</dbReference>
<sequence>MKRRSCSSISLQFSTPYRKIRQKKVQFLYRIRCSWTYYKLQHKASKRKSRLDKDDKKLKQSDHRRDVVFQSSHTLAPGKQNHDGGHINQRVQRRSQYNSRPENNIAYYYDRPVMSYGEAWWPYVGNYPYPFGYERQRRPYEYHHQRGNTFSWSSDC</sequence>
<protein>
    <submittedName>
        <fullName evidence="2">Uncharacterized protein</fullName>
    </submittedName>
</protein>
<evidence type="ECO:0000256" key="1">
    <source>
        <dbReference type="SAM" id="MobiDB-lite"/>
    </source>
</evidence>
<organism evidence="2 3">
    <name type="scientific">Mytilus edulis</name>
    <name type="common">Blue mussel</name>
    <dbReference type="NCBI Taxonomy" id="6550"/>
    <lineage>
        <taxon>Eukaryota</taxon>
        <taxon>Metazoa</taxon>
        <taxon>Spiralia</taxon>
        <taxon>Lophotrochozoa</taxon>
        <taxon>Mollusca</taxon>
        <taxon>Bivalvia</taxon>
        <taxon>Autobranchia</taxon>
        <taxon>Pteriomorphia</taxon>
        <taxon>Mytilida</taxon>
        <taxon>Mytiloidea</taxon>
        <taxon>Mytilidae</taxon>
        <taxon>Mytilinae</taxon>
        <taxon>Mytilus</taxon>
    </lineage>
</organism>
<gene>
    <name evidence="2" type="ORF">MEDL_41241</name>
</gene>
<keyword evidence="3" id="KW-1185">Reference proteome</keyword>
<comment type="caution">
    <text evidence="2">The sequence shown here is derived from an EMBL/GenBank/DDBJ whole genome shotgun (WGS) entry which is preliminary data.</text>
</comment>